<evidence type="ECO:0000313" key="8">
    <source>
        <dbReference type="Proteomes" id="UP000291343"/>
    </source>
</evidence>
<dbReference type="InParanoid" id="A0A482XB15"/>
<sequence>EDNVKSRTPSTPIYSYDARGEGDEADRWSDSDILGSRASFRTDETPAMLVINAVKEIDGGLYKCRVDFRRSPTTNTRVNLSVIVPPERLSVVDEHGVHIQNYILGPYNEGASLDIACIATGGRPTTRVTWWQENALLDDSWETISNRRVRNVLRIAKLERHHLHAIFTCQASNNILVPPISSSVTVDLNLSPLWVRLVGENKPLSAGAFYEFKCEVVGARPSPHITWWKDSLLLPNSTQTTSSDGNRTVSTLIFSPLVSDHESVLTCKTASTYDGNELPPADSWTLNVRHIPIVSILMLRSPNISTVEEGSSVSMKCVIDANPPVYKVVWKHNDKLISVNGSDGFVFDNQILLINNCSRSHSGFYSCIASNQEGDGLSDKLRLDVKFAPVCRPGQKTTVLAARHESAEIVCEVEANPADVSFTWRLDRDSSDSLDERVEFSVEDTRSTAVITPHSVADYGTFTCSATNQLGRQKVPCLFHLIPAGKPDMLSNCTILNQTLDGLEISCQEGFDGGLEQLFVMEVYDSASHQLIVNSTSSWPYFVLDPIPVAYSQGLDLHLFASNSKGRSNSSMLHVFTFDTAEKRIAAVTLKLTPLLGVLFGVVAALIIALFAVALAIYLRSRESPLPPPATTLTQTKKIVNKSESFENDHMSIPCRNEYDATTAKDIVEHLTLTVSQVKKEQHCILGKPQVSPDQEWSRSSLSRWRASSQATVSTQL</sequence>
<feature type="domain" description="Ig-like" evidence="6">
    <location>
        <begin position="292"/>
        <end position="384"/>
    </location>
</feature>
<keyword evidence="5" id="KW-1133">Transmembrane helix</keyword>
<dbReference type="InterPro" id="IPR003598">
    <property type="entry name" value="Ig_sub2"/>
</dbReference>
<dbReference type="GO" id="GO:0016020">
    <property type="term" value="C:membrane"/>
    <property type="evidence" value="ECO:0007669"/>
    <property type="project" value="UniProtKB-SubCell"/>
</dbReference>
<keyword evidence="8" id="KW-1185">Reference proteome</keyword>
<feature type="domain" description="Ig-like" evidence="6">
    <location>
        <begin position="192"/>
        <end position="287"/>
    </location>
</feature>
<feature type="transmembrane region" description="Helical" evidence="5">
    <location>
        <begin position="595"/>
        <end position="619"/>
    </location>
</feature>
<evidence type="ECO:0000256" key="2">
    <source>
        <dbReference type="ARBA" id="ARBA00023136"/>
    </source>
</evidence>
<dbReference type="InterPro" id="IPR013783">
    <property type="entry name" value="Ig-like_fold"/>
</dbReference>
<dbReference type="SMART" id="SM00409">
    <property type="entry name" value="IG"/>
    <property type="match status" value="4"/>
</dbReference>
<organism evidence="7 8">
    <name type="scientific">Laodelphax striatellus</name>
    <name type="common">Small brown planthopper</name>
    <name type="synonym">Delphax striatella</name>
    <dbReference type="NCBI Taxonomy" id="195883"/>
    <lineage>
        <taxon>Eukaryota</taxon>
        <taxon>Metazoa</taxon>
        <taxon>Ecdysozoa</taxon>
        <taxon>Arthropoda</taxon>
        <taxon>Hexapoda</taxon>
        <taxon>Insecta</taxon>
        <taxon>Pterygota</taxon>
        <taxon>Neoptera</taxon>
        <taxon>Paraneoptera</taxon>
        <taxon>Hemiptera</taxon>
        <taxon>Auchenorrhyncha</taxon>
        <taxon>Fulgoroidea</taxon>
        <taxon>Delphacidae</taxon>
        <taxon>Criomorphinae</taxon>
        <taxon>Laodelphax</taxon>
    </lineage>
</organism>
<dbReference type="PANTHER" id="PTHR23278:SF30">
    <property type="entry name" value="SIDESTEP VIII, ISOFORM B"/>
    <property type="match status" value="1"/>
</dbReference>
<comment type="subcellular location">
    <subcellularLocation>
        <location evidence="1">Membrane</location>
        <topology evidence="1">Single-pass membrane protein</topology>
    </subcellularLocation>
</comment>
<evidence type="ECO:0000256" key="5">
    <source>
        <dbReference type="SAM" id="Phobius"/>
    </source>
</evidence>
<dbReference type="PROSITE" id="PS50835">
    <property type="entry name" value="IG_LIKE"/>
    <property type="match status" value="4"/>
</dbReference>
<dbReference type="STRING" id="195883.A0A482XB15"/>
<feature type="compositionally biased region" description="Basic and acidic residues" evidence="4">
    <location>
        <begin position="18"/>
        <end position="27"/>
    </location>
</feature>
<evidence type="ECO:0000256" key="1">
    <source>
        <dbReference type="ARBA" id="ARBA00004167"/>
    </source>
</evidence>
<comment type="caution">
    <text evidence="7">The sequence shown here is derived from an EMBL/GenBank/DDBJ whole genome shotgun (WGS) entry which is preliminary data.</text>
</comment>
<keyword evidence="3" id="KW-1015">Disulfide bond</keyword>
<dbReference type="PANTHER" id="PTHR23278">
    <property type="entry name" value="SIDESTEP PROTEIN"/>
    <property type="match status" value="1"/>
</dbReference>
<dbReference type="Proteomes" id="UP000291343">
    <property type="component" value="Unassembled WGS sequence"/>
</dbReference>
<evidence type="ECO:0000259" key="6">
    <source>
        <dbReference type="PROSITE" id="PS50835"/>
    </source>
</evidence>
<feature type="region of interest" description="Disordered" evidence="4">
    <location>
        <begin position="1"/>
        <end position="27"/>
    </location>
</feature>
<evidence type="ECO:0000256" key="3">
    <source>
        <dbReference type="ARBA" id="ARBA00023157"/>
    </source>
</evidence>
<reference evidence="7 8" key="1">
    <citation type="journal article" date="2017" name="Gigascience">
        <title>Genome sequence of the small brown planthopper, Laodelphax striatellus.</title>
        <authorList>
            <person name="Zhu J."/>
            <person name="Jiang F."/>
            <person name="Wang X."/>
            <person name="Yang P."/>
            <person name="Bao Y."/>
            <person name="Zhao W."/>
            <person name="Wang W."/>
            <person name="Lu H."/>
            <person name="Wang Q."/>
            <person name="Cui N."/>
            <person name="Li J."/>
            <person name="Chen X."/>
            <person name="Luo L."/>
            <person name="Yu J."/>
            <person name="Kang L."/>
            <person name="Cui F."/>
        </authorList>
    </citation>
    <scope>NUCLEOTIDE SEQUENCE [LARGE SCALE GENOMIC DNA]</scope>
    <source>
        <strain evidence="7">Lst14</strain>
    </source>
</reference>
<dbReference type="Pfam" id="PF13927">
    <property type="entry name" value="Ig_3"/>
    <property type="match status" value="2"/>
</dbReference>
<dbReference type="InterPro" id="IPR007110">
    <property type="entry name" value="Ig-like_dom"/>
</dbReference>
<dbReference type="SUPFAM" id="SSF48726">
    <property type="entry name" value="Immunoglobulin"/>
    <property type="match status" value="5"/>
</dbReference>
<gene>
    <name evidence="7" type="ORF">LSTR_LSTR003676</name>
</gene>
<feature type="compositionally biased region" description="Polar residues" evidence="4">
    <location>
        <begin position="1"/>
        <end position="13"/>
    </location>
</feature>
<dbReference type="EMBL" id="QKKF02013937">
    <property type="protein sequence ID" value="RZF42852.1"/>
    <property type="molecule type" value="Genomic_DNA"/>
</dbReference>
<dbReference type="AlphaFoldDB" id="A0A482XB15"/>
<feature type="domain" description="Ig-like" evidence="6">
    <location>
        <begin position="389"/>
        <end position="468"/>
    </location>
</feature>
<dbReference type="OrthoDB" id="8825892at2759"/>
<name>A0A482XB15_LAOST</name>
<dbReference type="InterPro" id="IPR013162">
    <property type="entry name" value="CD80_C2-set"/>
</dbReference>
<feature type="non-terminal residue" evidence="7">
    <location>
        <position position="1"/>
    </location>
</feature>
<dbReference type="InterPro" id="IPR003599">
    <property type="entry name" value="Ig_sub"/>
</dbReference>
<proteinExistence type="predicted"/>
<dbReference type="Pfam" id="PF08205">
    <property type="entry name" value="C2-set_2"/>
    <property type="match status" value="1"/>
</dbReference>
<accession>A0A482XB15</accession>
<evidence type="ECO:0000313" key="7">
    <source>
        <dbReference type="EMBL" id="RZF42852.1"/>
    </source>
</evidence>
<dbReference type="SMART" id="SM00408">
    <property type="entry name" value="IGc2"/>
    <property type="match status" value="4"/>
</dbReference>
<dbReference type="Gene3D" id="2.60.40.10">
    <property type="entry name" value="Immunoglobulins"/>
    <property type="match status" value="5"/>
</dbReference>
<keyword evidence="5" id="KW-0812">Transmembrane</keyword>
<dbReference type="InterPro" id="IPR036179">
    <property type="entry name" value="Ig-like_dom_sf"/>
</dbReference>
<evidence type="ECO:0000256" key="4">
    <source>
        <dbReference type="SAM" id="MobiDB-lite"/>
    </source>
</evidence>
<protein>
    <recommendedName>
        <fullName evidence="6">Ig-like domain-containing protein</fullName>
    </recommendedName>
</protein>
<keyword evidence="2 5" id="KW-0472">Membrane</keyword>
<feature type="domain" description="Ig-like" evidence="6">
    <location>
        <begin position="86"/>
        <end position="185"/>
    </location>
</feature>
<dbReference type="CDD" id="cd00096">
    <property type="entry name" value="Ig"/>
    <property type="match status" value="1"/>
</dbReference>